<dbReference type="Gene3D" id="1.10.3210.10">
    <property type="entry name" value="Hypothetical protein af1432"/>
    <property type="match status" value="1"/>
</dbReference>
<evidence type="ECO:0000313" key="1">
    <source>
        <dbReference type="EMBL" id="QHU19212.1"/>
    </source>
</evidence>
<organism evidence="1">
    <name type="scientific">viral metagenome</name>
    <dbReference type="NCBI Taxonomy" id="1070528"/>
    <lineage>
        <taxon>unclassified sequences</taxon>
        <taxon>metagenomes</taxon>
        <taxon>organismal metagenomes</taxon>
    </lineage>
</organism>
<dbReference type="AlphaFoldDB" id="A0A6C0KMG1"/>
<sequence length="196" mass="23228">MSSKYNIDSSHSEGHSMNVLHFADENYFSQLYFNPYLEKQKNVIYCAAILHDMCDKKYIDEEKGMKEIEYFLEDKITPEELFYTKKIIETISYSTVKKNGYPDLGEYQLAYNIVREADLLTSYDFDRTMIYNLNRGNSLISSYTNSLKLFEDRVFNYNKDNLFITEFAKQKSYTLTVNALKQMASWDRILLNTRKL</sequence>
<reference evidence="1" key="1">
    <citation type="journal article" date="2020" name="Nature">
        <title>Giant virus diversity and host interactions through global metagenomics.</title>
        <authorList>
            <person name="Schulz F."/>
            <person name="Roux S."/>
            <person name="Paez-Espino D."/>
            <person name="Jungbluth S."/>
            <person name="Walsh D.A."/>
            <person name="Denef V.J."/>
            <person name="McMahon K.D."/>
            <person name="Konstantinidis K.T."/>
            <person name="Eloe-Fadrosh E.A."/>
            <person name="Kyrpides N.C."/>
            <person name="Woyke T."/>
        </authorList>
    </citation>
    <scope>NUCLEOTIDE SEQUENCE</scope>
    <source>
        <strain evidence="1">GVMAG-S-3300013014-104</strain>
    </source>
</reference>
<accession>A0A6C0KMG1</accession>
<proteinExistence type="predicted"/>
<protein>
    <recommendedName>
        <fullName evidence="2">HD domain-containing protein</fullName>
    </recommendedName>
</protein>
<dbReference type="SUPFAM" id="SSF109604">
    <property type="entry name" value="HD-domain/PDEase-like"/>
    <property type="match status" value="1"/>
</dbReference>
<evidence type="ECO:0008006" key="2">
    <source>
        <dbReference type="Google" id="ProtNLM"/>
    </source>
</evidence>
<dbReference type="EMBL" id="MN740945">
    <property type="protein sequence ID" value="QHU19212.1"/>
    <property type="molecule type" value="Genomic_DNA"/>
</dbReference>
<name>A0A6C0KMG1_9ZZZZ</name>